<reference evidence="5" key="1">
    <citation type="submission" date="2018-01" db="EMBL/GenBank/DDBJ databases">
        <authorList>
            <person name="Mao J.F."/>
        </authorList>
    </citation>
    <scope>NUCLEOTIDE SEQUENCE</scope>
    <source>
        <strain evidence="5">Huo1</strain>
        <tissue evidence="5">Leaf</tissue>
    </source>
</reference>
<dbReference type="AlphaFoldDB" id="A0A8X8ZPD2"/>
<dbReference type="GO" id="GO:0061630">
    <property type="term" value="F:ubiquitin protein ligase activity"/>
    <property type="evidence" value="ECO:0007669"/>
    <property type="project" value="TreeGrafter"/>
</dbReference>
<keyword evidence="3" id="KW-0472">Membrane</keyword>
<dbReference type="InterPro" id="IPR001841">
    <property type="entry name" value="Znf_RING"/>
</dbReference>
<dbReference type="Pfam" id="PF13639">
    <property type="entry name" value="zf-RING_2"/>
    <property type="match status" value="1"/>
</dbReference>
<keyword evidence="3" id="KW-1133">Transmembrane helix</keyword>
<accession>A0A8X8ZPD2</accession>
<dbReference type="SMART" id="SM00184">
    <property type="entry name" value="RING"/>
    <property type="match status" value="1"/>
</dbReference>
<proteinExistence type="predicted"/>
<feature type="compositionally biased region" description="Basic and acidic residues" evidence="2">
    <location>
        <begin position="157"/>
        <end position="176"/>
    </location>
</feature>
<feature type="region of interest" description="Disordered" evidence="2">
    <location>
        <begin position="157"/>
        <end position="187"/>
    </location>
</feature>
<evidence type="ECO:0000256" key="2">
    <source>
        <dbReference type="SAM" id="MobiDB-lite"/>
    </source>
</evidence>
<dbReference type="GO" id="GO:0008270">
    <property type="term" value="F:zinc ion binding"/>
    <property type="evidence" value="ECO:0007669"/>
    <property type="project" value="UniProtKB-KW"/>
</dbReference>
<dbReference type="SUPFAM" id="SSF57850">
    <property type="entry name" value="RING/U-box"/>
    <property type="match status" value="1"/>
</dbReference>
<keyword evidence="1" id="KW-0479">Metal-binding</keyword>
<dbReference type="PANTHER" id="PTHR22765:SF434">
    <property type="entry name" value="GB|AAD18119.1-RELATED"/>
    <property type="match status" value="1"/>
</dbReference>
<organism evidence="5">
    <name type="scientific">Salvia splendens</name>
    <name type="common">Scarlet sage</name>
    <dbReference type="NCBI Taxonomy" id="180675"/>
    <lineage>
        <taxon>Eukaryota</taxon>
        <taxon>Viridiplantae</taxon>
        <taxon>Streptophyta</taxon>
        <taxon>Embryophyta</taxon>
        <taxon>Tracheophyta</taxon>
        <taxon>Spermatophyta</taxon>
        <taxon>Magnoliopsida</taxon>
        <taxon>eudicotyledons</taxon>
        <taxon>Gunneridae</taxon>
        <taxon>Pentapetalae</taxon>
        <taxon>asterids</taxon>
        <taxon>lamiids</taxon>
        <taxon>Lamiales</taxon>
        <taxon>Lamiaceae</taxon>
        <taxon>Nepetoideae</taxon>
        <taxon>Mentheae</taxon>
        <taxon>Salviinae</taxon>
        <taxon>Salvia</taxon>
        <taxon>Salvia subgen. Calosphace</taxon>
        <taxon>core Calosphace</taxon>
    </lineage>
</organism>
<feature type="transmembrane region" description="Helical" evidence="3">
    <location>
        <begin position="195"/>
        <end position="214"/>
    </location>
</feature>
<keyword evidence="1" id="KW-0863">Zinc-finger</keyword>
<gene>
    <name evidence="5" type="ORF">SASPL_129362</name>
</gene>
<dbReference type="EMBL" id="PNBA02000010">
    <property type="protein sequence ID" value="KAG6411284.1"/>
    <property type="molecule type" value="Genomic_DNA"/>
</dbReference>
<dbReference type="InterPro" id="IPR051826">
    <property type="entry name" value="E3_ubiquitin-ligase_domain"/>
</dbReference>
<evidence type="ECO:0000313" key="5">
    <source>
        <dbReference type="EMBL" id="KAG6411284.1"/>
    </source>
</evidence>
<reference evidence="5" key="2">
    <citation type="submission" date="2020-08" db="EMBL/GenBank/DDBJ databases">
        <title>Plant Genome Project.</title>
        <authorList>
            <person name="Zhang R.-G."/>
        </authorList>
    </citation>
    <scope>NUCLEOTIDE SEQUENCE</scope>
    <source>
        <strain evidence="5">Huo1</strain>
        <tissue evidence="5">Leaf</tissue>
    </source>
</reference>
<dbReference type="GO" id="GO:0006511">
    <property type="term" value="P:ubiquitin-dependent protein catabolic process"/>
    <property type="evidence" value="ECO:0007669"/>
    <property type="project" value="TreeGrafter"/>
</dbReference>
<evidence type="ECO:0000256" key="3">
    <source>
        <dbReference type="SAM" id="Phobius"/>
    </source>
</evidence>
<dbReference type="InterPro" id="IPR013083">
    <property type="entry name" value="Znf_RING/FYVE/PHD"/>
</dbReference>
<dbReference type="PROSITE" id="PS50089">
    <property type="entry name" value="ZF_RING_2"/>
    <property type="match status" value="1"/>
</dbReference>
<dbReference type="Proteomes" id="UP000298416">
    <property type="component" value="Unassembled WGS sequence"/>
</dbReference>
<keyword evidence="1" id="KW-0862">Zinc</keyword>
<name>A0A8X8ZPD2_SALSN</name>
<evidence type="ECO:0000256" key="1">
    <source>
        <dbReference type="PROSITE-ProRule" id="PRU00175"/>
    </source>
</evidence>
<evidence type="ECO:0000313" key="6">
    <source>
        <dbReference type="Proteomes" id="UP000298416"/>
    </source>
</evidence>
<keyword evidence="3" id="KW-0812">Transmembrane</keyword>
<feature type="domain" description="RING-type" evidence="4">
    <location>
        <begin position="55"/>
        <end position="93"/>
    </location>
</feature>
<dbReference type="PANTHER" id="PTHR22765">
    <property type="entry name" value="RING FINGER AND PROTEASE ASSOCIATED DOMAIN-CONTAINING"/>
    <property type="match status" value="1"/>
</dbReference>
<comment type="caution">
    <text evidence="5">The sequence shown here is derived from an EMBL/GenBank/DDBJ whole genome shotgun (WGS) entry which is preliminary data.</text>
</comment>
<keyword evidence="6" id="KW-1185">Reference proteome</keyword>
<sequence length="217" mass="24063">MLATQISMFDLDAALTMAVDASDSHEEREEENDESKVWRLLEQVPTVEGGGDTSCAVCSEGLRFGGAAKRIPCGHVFHQDCILRWLTLIYSCPFLMYQGGGTPECYCGAGKMELRCAGPKAMNAGRYYLKCPANDNHPKSFMWFDEFLHDNKRRNKEVTGKHIREGRPAAVRDHRCSKGSRAHGTQSSSNTEMKVNVLLCLVCLLLVAACILIGKLM</sequence>
<evidence type="ECO:0000259" key="4">
    <source>
        <dbReference type="PROSITE" id="PS50089"/>
    </source>
</evidence>
<protein>
    <recommendedName>
        <fullName evidence="4">RING-type domain-containing protein</fullName>
    </recommendedName>
</protein>
<dbReference type="Gene3D" id="3.30.40.10">
    <property type="entry name" value="Zinc/RING finger domain, C3HC4 (zinc finger)"/>
    <property type="match status" value="1"/>
</dbReference>